<feature type="region of interest" description="Disordered" evidence="1">
    <location>
        <begin position="107"/>
        <end position="127"/>
    </location>
</feature>
<feature type="compositionally biased region" description="Basic and acidic residues" evidence="1">
    <location>
        <begin position="117"/>
        <end position="127"/>
    </location>
</feature>
<dbReference type="PANTHER" id="PTHR35024:SF4">
    <property type="entry name" value="POLYMER-FORMING CYTOSKELETAL PROTEIN"/>
    <property type="match status" value="1"/>
</dbReference>
<dbReference type="EMBL" id="LNQE01000430">
    <property type="protein sequence ID" value="KUG26618.1"/>
    <property type="molecule type" value="Genomic_DNA"/>
</dbReference>
<comment type="caution">
    <text evidence="2">The sequence shown here is derived from an EMBL/GenBank/DDBJ whole genome shotgun (WGS) entry which is preliminary data.</text>
</comment>
<organism evidence="2">
    <name type="scientific">hydrocarbon metagenome</name>
    <dbReference type="NCBI Taxonomy" id="938273"/>
    <lineage>
        <taxon>unclassified sequences</taxon>
        <taxon>metagenomes</taxon>
        <taxon>ecological metagenomes</taxon>
    </lineage>
</organism>
<name>A0A0W8G0E7_9ZZZZ</name>
<sequence>MAHKNNSSSSVDVSILSSGVKIEGKIYSEGNMRIDGKVIGDVTVNGNLTLGESSEVKGDVRAMNVTLTGNIQGSVEANEKVILEANSRLVGELTAKILVIEEGAKFDGKSNMNSGKPKSETTDVSKK</sequence>
<accession>A0A0W8G0E7</accession>
<protein>
    <submittedName>
        <fullName evidence="2">Integral membrane protein ccma involved in cell shape determination</fullName>
    </submittedName>
</protein>
<dbReference type="Pfam" id="PF04519">
    <property type="entry name" value="Bactofilin"/>
    <property type="match status" value="1"/>
</dbReference>
<evidence type="ECO:0000256" key="1">
    <source>
        <dbReference type="SAM" id="MobiDB-lite"/>
    </source>
</evidence>
<proteinExistence type="predicted"/>
<evidence type="ECO:0000313" key="2">
    <source>
        <dbReference type="EMBL" id="KUG26618.1"/>
    </source>
</evidence>
<reference evidence="2" key="1">
    <citation type="journal article" date="2015" name="Proc. Natl. Acad. Sci. U.S.A.">
        <title>Networks of energetic and metabolic interactions define dynamics in microbial communities.</title>
        <authorList>
            <person name="Embree M."/>
            <person name="Liu J.K."/>
            <person name="Al-Bassam M.M."/>
            <person name="Zengler K."/>
        </authorList>
    </citation>
    <scope>NUCLEOTIDE SEQUENCE</scope>
</reference>
<dbReference type="InterPro" id="IPR007607">
    <property type="entry name" value="BacA/B"/>
</dbReference>
<dbReference type="AlphaFoldDB" id="A0A0W8G0E7"/>
<dbReference type="PANTHER" id="PTHR35024">
    <property type="entry name" value="HYPOTHETICAL CYTOSOLIC PROTEIN"/>
    <property type="match status" value="1"/>
</dbReference>
<gene>
    <name evidence="2" type="ORF">ASZ90_003530</name>
</gene>